<feature type="compositionally biased region" description="Basic and acidic residues" evidence="11">
    <location>
        <begin position="77"/>
        <end position="88"/>
    </location>
</feature>
<dbReference type="InterPro" id="IPR005817">
    <property type="entry name" value="Wnt"/>
</dbReference>
<evidence type="ECO:0000256" key="7">
    <source>
        <dbReference type="ARBA" id="ARBA00023157"/>
    </source>
</evidence>
<dbReference type="GO" id="GO:0000902">
    <property type="term" value="P:cell morphogenesis"/>
    <property type="evidence" value="ECO:0007669"/>
    <property type="project" value="UniProtKB-ARBA"/>
</dbReference>
<evidence type="ECO:0000256" key="10">
    <source>
        <dbReference type="RuleBase" id="RU003500"/>
    </source>
</evidence>
<dbReference type="GO" id="GO:0030182">
    <property type="term" value="P:neuron differentiation"/>
    <property type="evidence" value="ECO:0007669"/>
    <property type="project" value="TreeGrafter"/>
</dbReference>
<dbReference type="FunFam" id="3.30.2460.20:FF:000001">
    <property type="entry name" value="Wnt homolog"/>
    <property type="match status" value="1"/>
</dbReference>
<evidence type="ECO:0000256" key="4">
    <source>
        <dbReference type="ARBA" id="ARBA00022525"/>
    </source>
</evidence>
<dbReference type="GO" id="GO:0060070">
    <property type="term" value="P:canonical Wnt signaling pathway"/>
    <property type="evidence" value="ECO:0007669"/>
    <property type="project" value="TreeGrafter"/>
</dbReference>
<evidence type="ECO:0000256" key="9">
    <source>
        <dbReference type="ARBA" id="ARBA00023288"/>
    </source>
</evidence>
<dbReference type="GO" id="GO:0005125">
    <property type="term" value="F:cytokine activity"/>
    <property type="evidence" value="ECO:0007669"/>
    <property type="project" value="TreeGrafter"/>
</dbReference>
<dbReference type="AlphaFoldDB" id="A0A8J4Y6I1"/>
<dbReference type="EMBL" id="JACEEZ010009657">
    <property type="protein sequence ID" value="KAG0722378.1"/>
    <property type="molecule type" value="Genomic_DNA"/>
</dbReference>
<keyword evidence="6 10" id="KW-0879">Wnt signaling pathway</keyword>
<dbReference type="PRINTS" id="PR01349">
    <property type="entry name" value="WNTPROTEIN"/>
</dbReference>
<comment type="similarity">
    <text evidence="2 10">Belongs to the Wnt family.</text>
</comment>
<dbReference type="SMART" id="SM00097">
    <property type="entry name" value="WNT1"/>
    <property type="match status" value="1"/>
</dbReference>
<evidence type="ECO:0000256" key="8">
    <source>
        <dbReference type="ARBA" id="ARBA00023180"/>
    </source>
</evidence>
<dbReference type="PROSITE" id="PS00246">
    <property type="entry name" value="WNT1"/>
    <property type="match status" value="1"/>
</dbReference>
<comment type="function">
    <text evidence="10">Ligand for members of the frizzled family of seven transmembrane receptors.</text>
</comment>
<evidence type="ECO:0000256" key="5">
    <source>
        <dbReference type="ARBA" id="ARBA00022530"/>
    </source>
</evidence>
<dbReference type="GO" id="GO:0005615">
    <property type="term" value="C:extracellular space"/>
    <property type="evidence" value="ECO:0007669"/>
    <property type="project" value="TreeGrafter"/>
</dbReference>
<keyword evidence="3 10" id="KW-0217">Developmental protein</keyword>
<dbReference type="Proteomes" id="UP000770661">
    <property type="component" value="Unassembled WGS sequence"/>
</dbReference>
<dbReference type="CDD" id="cd19339">
    <property type="entry name" value="Wnt_Wnt7"/>
    <property type="match status" value="1"/>
</dbReference>
<accession>A0A8J4Y6I1</accession>
<evidence type="ECO:0000313" key="12">
    <source>
        <dbReference type="EMBL" id="KAG0722378.1"/>
    </source>
</evidence>
<evidence type="ECO:0000256" key="2">
    <source>
        <dbReference type="ARBA" id="ARBA00005683"/>
    </source>
</evidence>
<dbReference type="Pfam" id="PF00110">
    <property type="entry name" value="wnt"/>
    <property type="match status" value="1"/>
</dbReference>
<dbReference type="GO" id="GO:0005109">
    <property type="term" value="F:frizzled binding"/>
    <property type="evidence" value="ECO:0007669"/>
    <property type="project" value="TreeGrafter"/>
</dbReference>
<keyword evidence="8" id="KW-0325">Glycoprotein</keyword>
<keyword evidence="13" id="KW-1185">Reference proteome</keyword>
<dbReference type="InterPro" id="IPR043158">
    <property type="entry name" value="Wnt_C"/>
</dbReference>
<sequence>MCRGDSEGERTLSREEWVWRAGLHEPAGKPLGVWPGLEVAANYEIILNSLKGIRNCRATGGVRRAARGEVRPQSSRSHFEERLEHEPRPSSSAVKMTRLYQYVVPYVTLLAIINSHTHMRAVSSAGVLGARLLCARLPGLTPRQSRICARAPDAMVAISAGVRAGLRECQRQFQHHRWNCSLTSTSSTAFGHVVLVGSREAAYTYAVTTAGVTHSVTAACARGNISTCGCDDRKRGRYSASGWKWGGCSADIRFGVKFARKFLDAREVEGDGRAFMNIHNNRAGRRAVRSAMRTECKCHGVSGSCTVKTCWKTLPPFTYIGKHLFHKYKKAKSVTMHKCLVTLPYHSESRRSSHHLRVVVRTKRRARRPRKSQLVYLDRSPNYCQMNPAVGSRGTVGRSCNRTSAGPGGCDLLCCGRGYNTHQYTRTWHCHCKFYWCCYVQCNTCMEDTEEHTCK</sequence>
<reference evidence="12" key="1">
    <citation type="submission" date="2020-07" db="EMBL/GenBank/DDBJ databases">
        <title>The High-quality genome of the commercially important snow crab, Chionoecetes opilio.</title>
        <authorList>
            <person name="Jeong J.-H."/>
            <person name="Ryu S."/>
        </authorList>
    </citation>
    <scope>NUCLEOTIDE SEQUENCE</scope>
    <source>
        <strain evidence="12">MADBK_172401_WGS</strain>
        <tissue evidence="12">Digestive gland</tissue>
    </source>
</reference>
<dbReference type="GO" id="GO:0045165">
    <property type="term" value="P:cell fate commitment"/>
    <property type="evidence" value="ECO:0007669"/>
    <property type="project" value="TreeGrafter"/>
</dbReference>
<protein>
    <recommendedName>
        <fullName evidence="10">Protein Wnt</fullName>
    </recommendedName>
</protein>
<proteinExistence type="inferred from homology"/>
<keyword evidence="4" id="KW-0964">Secreted</keyword>
<feature type="region of interest" description="Disordered" evidence="11">
    <location>
        <begin position="64"/>
        <end position="90"/>
    </location>
</feature>
<keyword evidence="9" id="KW-0449">Lipoprotein</keyword>
<dbReference type="InterPro" id="IPR018161">
    <property type="entry name" value="Wnt_CS"/>
</dbReference>
<dbReference type="GO" id="GO:0007517">
    <property type="term" value="P:muscle organ development"/>
    <property type="evidence" value="ECO:0007669"/>
    <property type="project" value="UniProtKB-ARBA"/>
</dbReference>
<dbReference type="PANTHER" id="PTHR12027:SF112">
    <property type="entry name" value="PROTEIN WNT-2"/>
    <property type="match status" value="1"/>
</dbReference>
<dbReference type="GO" id="GO:0046330">
    <property type="term" value="P:positive regulation of JNK cascade"/>
    <property type="evidence" value="ECO:0007669"/>
    <property type="project" value="TreeGrafter"/>
</dbReference>
<evidence type="ECO:0000256" key="11">
    <source>
        <dbReference type="SAM" id="MobiDB-lite"/>
    </source>
</evidence>
<evidence type="ECO:0000256" key="6">
    <source>
        <dbReference type="ARBA" id="ARBA00022687"/>
    </source>
</evidence>
<keyword evidence="5" id="KW-0272">Extracellular matrix</keyword>
<dbReference type="Gene3D" id="3.30.2460.20">
    <property type="match status" value="1"/>
</dbReference>
<evidence type="ECO:0000256" key="1">
    <source>
        <dbReference type="ARBA" id="ARBA00004498"/>
    </source>
</evidence>
<keyword evidence="7" id="KW-1015">Disulfide bond</keyword>
<name>A0A8J4Y6I1_CHIOP</name>
<comment type="subcellular location">
    <subcellularLocation>
        <location evidence="1 10">Secreted</location>
        <location evidence="1 10">Extracellular space</location>
        <location evidence="1 10">Extracellular matrix</location>
    </subcellularLocation>
</comment>
<dbReference type="OrthoDB" id="5945655at2759"/>
<gene>
    <name evidence="12" type="primary">Wnt7b</name>
    <name evidence="12" type="ORF">GWK47_044578</name>
</gene>
<dbReference type="PANTHER" id="PTHR12027">
    <property type="entry name" value="WNT RELATED"/>
    <property type="match status" value="1"/>
</dbReference>
<comment type="caution">
    <text evidence="12">The sequence shown here is derived from an EMBL/GenBank/DDBJ whole genome shotgun (WGS) entry which is preliminary data.</text>
</comment>
<evidence type="ECO:0000256" key="3">
    <source>
        <dbReference type="ARBA" id="ARBA00022473"/>
    </source>
</evidence>
<organism evidence="12 13">
    <name type="scientific">Chionoecetes opilio</name>
    <name type="common">Atlantic snow crab</name>
    <name type="synonym">Cancer opilio</name>
    <dbReference type="NCBI Taxonomy" id="41210"/>
    <lineage>
        <taxon>Eukaryota</taxon>
        <taxon>Metazoa</taxon>
        <taxon>Ecdysozoa</taxon>
        <taxon>Arthropoda</taxon>
        <taxon>Crustacea</taxon>
        <taxon>Multicrustacea</taxon>
        <taxon>Malacostraca</taxon>
        <taxon>Eumalacostraca</taxon>
        <taxon>Eucarida</taxon>
        <taxon>Decapoda</taxon>
        <taxon>Pleocyemata</taxon>
        <taxon>Brachyura</taxon>
        <taxon>Eubrachyura</taxon>
        <taxon>Majoidea</taxon>
        <taxon>Majidae</taxon>
        <taxon>Chionoecetes</taxon>
    </lineage>
</organism>
<evidence type="ECO:0000313" key="13">
    <source>
        <dbReference type="Proteomes" id="UP000770661"/>
    </source>
</evidence>